<evidence type="ECO:0000313" key="3">
    <source>
        <dbReference type="Proteomes" id="UP000663879"/>
    </source>
</evidence>
<dbReference type="AlphaFoldDB" id="A0A813MZT0"/>
<dbReference type="SUPFAM" id="SSF56112">
    <property type="entry name" value="Protein kinase-like (PK-like)"/>
    <property type="match status" value="1"/>
</dbReference>
<proteinExistence type="predicted"/>
<dbReference type="InterPro" id="IPR011009">
    <property type="entry name" value="Kinase-like_dom_sf"/>
</dbReference>
<evidence type="ECO:0000259" key="1">
    <source>
        <dbReference type="PROSITE" id="PS50011"/>
    </source>
</evidence>
<dbReference type="EMBL" id="CAJNOC010000207">
    <property type="protein sequence ID" value="CAF0727207.1"/>
    <property type="molecule type" value="Genomic_DNA"/>
</dbReference>
<feature type="domain" description="Protein kinase" evidence="1">
    <location>
        <begin position="50"/>
        <end position="336"/>
    </location>
</feature>
<sequence>MINVTNLNDCKVSRAKFYFPSNIDEEDLDNEDDSPRIIEESPKNRWSKLNTEINSQKLIDFDSAHLANDNEKGLEVAWNEMKFYKNNPIMNRFTDYETFKLITEKLKPILNFLIKLDHPNLLKFHDYWDTENESELKLVVVTDYSSAGSLKKVLDSSKSTQTKIKEQTFKRWLNQIIYTIKSLHDNKLSLFQGHLNSDTIYIQNSGVIKLSPTLLSISGLCELNNQLIQCNLEAKANITINDEMSRKDLQAIGRLAIDIFTAHIKMTPTSPQKTSHRLSIQFDLLNQMFDDIFEQQQFEEYIYSMRLIDDYKQHDFVRKCFSNDSNIETIWYHPYINCIHSLKVLSVFSILTYFQADDKPRKLSTGDQKIQIQKSTSTSSLSKSNSLNQLKFNNFSEKRKVSLTFLTQYNNLKIPQDFFGILEDIRSGLYPRLFKKKEQLNSSASSYKLRTISSSSCIDFVLQQKQIIERRSSEMNSNEHKNSINSLTKIDSEEIFNKEEDTILSKYPVETRRVIKEDCSINFIDSSLIEICLNLIYDDCLTRDLKSMFRIDFLDHIKPTSCNKIQKKFFIGSEYEQLNLLSFSNDNEFEIKLSNISLHLANELIDQGLINPDDQSLIADLFFRTIKEFIVK</sequence>
<dbReference type="InterPro" id="IPR050588">
    <property type="entry name" value="WNK_Ser-Thr_kinase"/>
</dbReference>
<dbReference type="GO" id="GO:0005524">
    <property type="term" value="F:ATP binding"/>
    <property type="evidence" value="ECO:0007669"/>
    <property type="project" value="InterPro"/>
</dbReference>
<protein>
    <recommendedName>
        <fullName evidence="1">Protein kinase domain-containing protein</fullName>
    </recommendedName>
</protein>
<evidence type="ECO:0000313" key="2">
    <source>
        <dbReference type="EMBL" id="CAF0727207.1"/>
    </source>
</evidence>
<name>A0A813MZT0_9BILA</name>
<gene>
    <name evidence="2" type="ORF">OXX778_LOCUS2600</name>
</gene>
<dbReference type="InterPro" id="IPR000719">
    <property type="entry name" value="Prot_kinase_dom"/>
</dbReference>
<dbReference type="OrthoDB" id="1034557at2759"/>
<dbReference type="PANTHER" id="PTHR13902">
    <property type="entry name" value="SERINE/THREONINE-PROTEIN KINASE WNK WITH NO LYSINE -RELATED"/>
    <property type="match status" value="1"/>
</dbReference>
<dbReference type="Proteomes" id="UP000663879">
    <property type="component" value="Unassembled WGS sequence"/>
</dbReference>
<dbReference type="GO" id="GO:0004672">
    <property type="term" value="F:protein kinase activity"/>
    <property type="evidence" value="ECO:0007669"/>
    <property type="project" value="InterPro"/>
</dbReference>
<dbReference type="Gene3D" id="3.30.200.20">
    <property type="entry name" value="Phosphorylase Kinase, domain 1"/>
    <property type="match status" value="1"/>
</dbReference>
<organism evidence="2 3">
    <name type="scientific">Brachionus calyciflorus</name>
    <dbReference type="NCBI Taxonomy" id="104777"/>
    <lineage>
        <taxon>Eukaryota</taxon>
        <taxon>Metazoa</taxon>
        <taxon>Spiralia</taxon>
        <taxon>Gnathifera</taxon>
        <taxon>Rotifera</taxon>
        <taxon>Eurotatoria</taxon>
        <taxon>Monogononta</taxon>
        <taxon>Pseudotrocha</taxon>
        <taxon>Ploima</taxon>
        <taxon>Brachionidae</taxon>
        <taxon>Brachionus</taxon>
    </lineage>
</organism>
<reference evidence="2" key="1">
    <citation type="submission" date="2021-02" db="EMBL/GenBank/DDBJ databases">
        <authorList>
            <person name="Nowell W R."/>
        </authorList>
    </citation>
    <scope>NUCLEOTIDE SEQUENCE</scope>
    <source>
        <strain evidence="2">Ploen Becks lab</strain>
    </source>
</reference>
<dbReference type="PROSITE" id="PS50011">
    <property type="entry name" value="PROTEIN_KINASE_DOM"/>
    <property type="match status" value="1"/>
</dbReference>
<keyword evidence="3" id="KW-1185">Reference proteome</keyword>
<accession>A0A813MZT0</accession>
<comment type="caution">
    <text evidence="2">The sequence shown here is derived from an EMBL/GenBank/DDBJ whole genome shotgun (WGS) entry which is preliminary data.</text>
</comment>